<dbReference type="RefSeq" id="WP_120280793.1">
    <property type="nucleotide sequence ID" value="NZ_CP027557.1"/>
</dbReference>
<sequence length="291" mass="31857">MTIHSLGYLRLTSVDVDAWTRFGTDVLGMTAQRSPQGGVAFRMDEHAARLEIVPGDASAVAGIGFEVENRGVLDLLAADLTSRGFEVRSGTSAECDARRVRDVRLVKDPFGMPLELYSGPSLVHDPLETRHVREFVTGDLGMGHVVFGGPEADDALTFYRDVLGFVDRNTMRAMGPDGRRGDERITFLGCNRRHHTVALMKRPAPAQLIHFMVEVGSIDDVGRAYDRALDSGIPQRLSLGRHSNDGMVSFYSTTPDGFTVEVGCEGRLIEPGTPTYETTATSYWGHRKVSA</sequence>
<dbReference type="InterPro" id="IPR000486">
    <property type="entry name" value="Xdiol_ring_cleave_dOase_1/2"/>
</dbReference>
<evidence type="ECO:0000256" key="7">
    <source>
        <dbReference type="ARBA" id="ARBA00023004"/>
    </source>
</evidence>
<dbReference type="SUPFAM" id="SSF54593">
    <property type="entry name" value="Glyoxalase/Bleomycin resistance protein/Dihydroxybiphenyl dioxygenase"/>
    <property type="match status" value="2"/>
</dbReference>
<dbReference type="Gene3D" id="3.10.180.10">
    <property type="entry name" value="2,3-Dihydroxybiphenyl 1,2-Dioxygenase, domain 1"/>
    <property type="match status" value="2"/>
</dbReference>
<evidence type="ECO:0000259" key="9">
    <source>
        <dbReference type="PROSITE" id="PS51819"/>
    </source>
</evidence>
<keyword evidence="4 8" id="KW-0058">Aromatic hydrocarbons catabolism</keyword>
<keyword evidence="7 8" id="KW-0408">Iron</keyword>
<dbReference type="PROSITE" id="PS00082">
    <property type="entry name" value="EXTRADIOL_DIOXYGENAS"/>
    <property type="match status" value="1"/>
</dbReference>
<keyword evidence="6 8" id="KW-0560">Oxidoreductase</keyword>
<organism evidence="10 11">
    <name type="scientific">Rhodococcus rhodochrous</name>
    <dbReference type="NCBI Taxonomy" id="1829"/>
    <lineage>
        <taxon>Bacteria</taxon>
        <taxon>Bacillati</taxon>
        <taxon>Actinomycetota</taxon>
        <taxon>Actinomycetes</taxon>
        <taxon>Mycobacteriales</taxon>
        <taxon>Nocardiaceae</taxon>
        <taxon>Rhodococcus</taxon>
    </lineage>
</organism>
<keyword evidence="5 8" id="KW-0223">Dioxygenase</keyword>
<gene>
    <name evidence="10" type="ORF">LQ384_20590</name>
</gene>
<evidence type="ECO:0000256" key="6">
    <source>
        <dbReference type="ARBA" id="ARBA00023002"/>
    </source>
</evidence>
<dbReference type="PANTHER" id="PTHR21366">
    <property type="entry name" value="GLYOXALASE FAMILY PROTEIN"/>
    <property type="match status" value="1"/>
</dbReference>
<dbReference type="CDD" id="cd07237">
    <property type="entry name" value="BphC1-RGP6_C_like"/>
    <property type="match status" value="1"/>
</dbReference>
<evidence type="ECO:0000313" key="11">
    <source>
        <dbReference type="Proteomes" id="UP001198630"/>
    </source>
</evidence>
<dbReference type="Pfam" id="PF00903">
    <property type="entry name" value="Glyoxalase"/>
    <property type="match status" value="1"/>
</dbReference>
<name>A0AAW4XIT9_RHORH</name>
<accession>A0AAW4XIT9</accession>
<comment type="cofactor">
    <cofactor evidence="1 8">
        <name>Fe(2+)</name>
        <dbReference type="ChEBI" id="CHEBI:29033"/>
    </cofactor>
</comment>
<evidence type="ECO:0000256" key="4">
    <source>
        <dbReference type="ARBA" id="ARBA00022797"/>
    </source>
</evidence>
<feature type="domain" description="VOC" evidence="9">
    <location>
        <begin position="5"/>
        <end position="119"/>
    </location>
</feature>
<dbReference type="GO" id="GO:0008198">
    <property type="term" value="F:ferrous iron binding"/>
    <property type="evidence" value="ECO:0007669"/>
    <property type="project" value="InterPro"/>
</dbReference>
<proteinExistence type="inferred from homology"/>
<feature type="domain" description="VOC" evidence="9">
    <location>
        <begin position="141"/>
        <end position="265"/>
    </location>
</feature>
<dbReference type="PANTHER" id="PTHR21366:SF14">
    <property type="entry name" value="GLYOXALASE DOMAIN-CONTAINING PROTEIN 5"/>
    <property type="match status" value="1"/>
</dbReference>
<comment type="similarity">
    <text evidence="2 8">Belongs to the extradiol ring-cleavage dioxygenase family.</text>
</comment>
<dbReference type="Pfam" id="PF22632">
    <property type="entry name" value="BphC_D1"/>
    <property type="match status" value="1"/>
</dbReference>
<dbReference type="CDD" id="cd07252">
    <property type="entry name" value="BphC1-RGP6_N_like"/>
    <property type="match status" value="1"/>
</dbReference>
<evidence type="ECO:0000256" key="1">
    <source>
        <dbReference type="ARBA" id="ARBA00001954"/>
    </source>
</evidence>
<evidence type="ECO:0000256" key="3">
    <source>
        <dbReference type="ARBA" id="ARBA00022723"/>
    </source>
</evidence>
<evidence type="ECO:0000313" key="10">
    <source>
        <dbReference type="EMBL" id="MCD2113513.1"/>
    </source>
</evidence>
<evidence type="ECO:0000256" key="8">
    <source>
        <dbReference type="RuleBase" id="RU000683"/>
    </source>
</evidence>
<dbReference type="InterPro" id="IPR004360">
    <property type="entry name" value="Glyas_Fos-R_dOase_dom"/>
</dbReference>
<dbReference type="EMBL" id="JAJNCO010000012">
    <property type="protein sequence ID" value="MCD2113513.1"/>
    <property type="molecule type" value="Genomic_DNA"/>
</dbReference>
<dbReference type="InterPro" id="IPR037523">
    <property type="entry name" value="VOC_core"/>
</dbReference>
<dbReference type="InterPro" id="IPR050383">
    <property type="entry name" value="GlyoxalaseI/FosfomycinResist"/>
</dbReference>
<dbReference type="Proteomes" id="UP001198630">
    <property type="component" value="Unassembled WGS sequence"/>
</dbReference>
<keyword evidence="3" id="KW-0479">Metal-binding</keyword>
<dbReference type="AlphaFoldDB" id="A0AAW4XIT9"/>
<dbReference type="GO" id="GO:0051213">
    <property type="term" value="F:dioxygenase activity"/>
    <property type="evidence" value="ECO:0007669"/>
    <property type="project" value="UniProtKB-KW"/>
</dbReference>
<comment type="caution">
    <text evidence="10">The sequence shown here is derived from an EMBL/GenBank/DDBJ whole genome shotgun (WGS) entry which is preliminary data.</text>
</comment>
<evidence type="ECO:0000256" key="2">
    <source>
        <dbReference type="ARBA" id="ARBA00008784"/>
    </source>
</evidence>
<dbReference type="InterPro" id="IPR029068">
    <property type="entry name" value="Glyas_Bleomycin-R_OHBP_Dase"/>
</dbReference>
<protein>
    <submittedName>
        <fullName evidence="10">VOC family protein</fullName>
    </submittedName>
</protein>
<dbReference type="PROSITE" id="PS51819">
    <property type="entry name" value="VOC"/>
    <property type="match status" value="2"/>
</dbReference>
<evidence type="ECO:0000256" key="5">
    <source>
        <dbReference type="ARBA" id="ARBA00022964"/>
    </source>
</evidence>
<reference evidence="10" key="1">
    <citation type="submission" date="2021-11" db="EMBL/GenBank/DDBJ databases">
        <title>Development of a sustainable strategy for remediation of hydrocarbon-contaminated territories based on the waste exchange concept.</title>
        <authorList>
            <person name="Elkin A."/>
        </authorList>
    </citation>
    <scope>NUCLEOTIDE SEQUENCE</scope>
    <source>
        <strain evidence="10">IEGM 757</strain>
    </source>
</reference>